<feature type="compositionally biased region" description="Polar residues" evidence="1">
    <location>
        <begin position="370"/>
        <end position="384"/>
    </location>
</feature>
<dbReference type="Proteomes" id="UP000474640">
    <property type="component" value="Unassembled WGS sequence"/>
</dbReference>
<evidence type="ECO:0008006" key="4">
    <source>
        <dbReference type="Google" id="ProtNLM"/>
    </source>
</evidence>
<comment type="caution">
    <text evidence="2">The sequence shown here is derived from an EMBL/GenBank/DDBJ whole genome shotgun (WGS) entry which is preliminary data.</text>
</comment>
<evidence type="ECO:0000313" key="3">
    <source>
        <dbReference type="Proteomes" id="UP000474640"/>
    </source>
</evidence>
<feature type="region of interest" description="Disordered" evidence="1">
    <location>
        <begin position="1"/>
        <end position="178"/>
    </location>
</feature>
<dbReference type="EMBL" id="JAABOJ010000045">
    <property type="protein sequence ID" value="KAF3274264.1"/>
    <property type="molecule type" value="Genomic_DNA"/>
</dbReference>
<feature type="region of interest" description="Disordered" evidence="1">
    <location>
        <begin position="194"/>
        <end position="231"/>
    </location>
</feature>
<feature type="region of interest" description="Disordered" evidence="1">
    <location>
        <begin position="814"/>
        <end position="1027"/>
    </location>
</feature>
<feature type="region of interest" description="Disordered" evidence="1">
    <location>
        <begin position="355"/>
        <end position="384"/>
    </location>
</feature>
<reference evidence="2 3" key="1">
    <citation type="submission" date="2020-01" db="EMBL/GenBank/DDBJ databases">
        <authorList>
            <person name="Palmer J.M."/>
        </authorList>
    </citation>
    <scope>NUCLEOTIDE SEQUENCE [LARGE SCALE GENOMIC DNA]</scope>
    <source>
        <strain evidence="2 3">TWF970</strain>
    </source>
</reference>
<feature type="region of interest" description="Disordered" evidence="1">
    <location>
        <begin position="1125"/>
        <end position="1174"/>
    </location>
</feature>
<feature type="compositionally biased region" description="Basic and acidic residues" evidence="1">
    <location>
        <begin position="974"/>
        <end position="983"/>
    </location>
</feature>
<feature type="compositionally biased region" description="Polar residues" evidence="1">
    <location>
        <begin position="840"/>
        <end position="850"/>
    </location>
</feature>
<feature type="compositionally biased region" description="Basic and acidic residues" evidence="1">
    <location>
        <begin position="37"/>
        <end position="59"/>
    </location>
</feature>
<feature type="compositionally biased region" description="Basic and acidic residues" evidence="1">
    <location>
        <begin position="91"/>
        <end position="107"/>
    </location>
</feature>
<feature type="region of interest" description="Disordered" evidence="1">
    <location>
        <begin position="1188"/>
        <end position="1234"/>
    </location>
</feature>
<feature type="region of interest" description="Disordered" evidence="1">
    <location>
        <begin position="748"/>
        <end position="772"/>
    </location>
</feature>
<feature type="compositionally biased region" description="Acidic residues" evidence="1">
    <location>
        <begin position="993"/>
        <end position="1025"/>
    </location>
</feature>
<organism evidence="2 3">
    <name type="scientific">Orbilia oligospora</name>
    <name type="common">Nematode-trapping fungus</name>
    <name type="synonym">Arthrobotrys oligospora</name>
    <dbReference type="NCBI Taxonomy" id="2813651"/>
    <lineage>
        <taxon>Eukaryota</taxon>
        <taxon>Fungi</taxon>
        <taxon>Dikarya</taxon>
        <taxon>Ascomycota</taxon>
        <taxon>Pezizomycotina</taxon>
        <taxon>Orbiliomycetes</taxon>
        <taxon>Orbiliales</taxon>
        <taxon>Orbiliaceae</taxon>
        <taxon>Orbilia</taxon>
    </lineage>
</organism>
<feature type="compositionally biased region" description="Basic and acidic residues" evidence="1">
    <location>
        <begin position="114"/>
        <end position="123"/>
    </location>
</feature>
<dbReference type="OrthoDB" id="5401948at2759"/>
<feature type="compositionally biased region" description="Basic and acidic residues" evidence="1">
    <location>
        <begin position="194"/>
        <end position="207"/>
    </location>
</feature>
<feature type="compositionally biased region" description="Acidic residues" evidence="1">
    <location>
        <begin position="910"/>
        <end position="973"/>
    </location>
</feature>
<feature type="compositionally biased region" description="Low complexity" evidence="1">
    <location>
        <begin position="15"/>
        <end position="28"/>
    </location>
</feature>
<feature type="compositionally biased region" description="Pro residues" evidence="1">
    <location>
        <begin position="131"/>
        <end position="146"/>
    </location>
</feature>
<feature type="compositionally biased region" description="Polar residues" evidence="1">
    <location>
        <begin position="1202"/>
        <end position="1216"/>
    </location>
</feature>
<protein>
    <recommendedName>
        <fullName evidence="4">BTB domain-containing protein</fullName>
    </recommendedName>
</protein>
<feature type="compositionally biased region" description="Polar residues" evidence="1">
    <location>
        <begin position="67"/>
        <end position="78"/>
    </location>
</feature>
<sequence>MEDTADLTASAMEVGPSSGTGLTESSTTAEKTAPEVLRSRDATVQREKSSLGPQYDDKTLMPPPSLPTNVSRSQSPGNKPSPRPSRMRASKSAEKPNRSMTIREWRAAVRKRKAEGAVKENKSPQKLPELMPEPPPKPMSPPPHPFQKPRKHKQSQRSQNMGNNPPKRPPKNFTSGLLNSVDVLLTPKEKERIAIKQKRGQDSEKNRAVSCEKSGWGGGIKGTPSSDNGLRVIRPSPGIFMVPLINKRRNDFTKAPPGVVPFNFDKMGMPYASSINTPYPIYQTPGPFTTQNNGFPQAKFDGSFQSFDTQNLGLNSLSLPSTTGHFQHNLVATSKASDKFYLDVIARVGAPIQSKNGSSEAAMDVDTDPEPTSSKENSTGASVTERNSFGSEINIGAGIGGRTSNLFTLASEETAYINDFRAQPPGASQASGVPPTMGNKIINSVDRAEGIKVNSQENGVSVDIDVGSEFEFAGSFTEMLEGDDTSFYPVEDETATKREIKPTPNFTSTPSASEIGPINNSVISPMVSAGTSPAQNLPLGFKGHVDSQADRSTNNGLGNMNPMNMGPVNRIGPGPELIYTPSGFPSGYSTPMNINTNINMGLNMGINLDPLDSFYGHSFGNVNPNSPTAPGMPWSFNNNPGAYLNFPNAVGSQPSLQEFGLPRPVLSTSPPTEPLPKDLFHDDYIGEVPPDLEEFKPQRLYIPWTAFNRDNLQDLKNRVARRSSLETHIPLPNQLKDKYWVTEDERRQADRRRPFGGSDMKGTDLNLRGVPFTRGPMIRGGMVRDVPVRGGPMRGGVIEGVPIRGIPTRAVTSRGRAIRGVNTTGGRVLHETVPSGPVESPNTPFNNSGSRRLEDPHTPSPLQGLYRPKLTPRSFKESPKDPISIPLPARTGDEDDIAMIFDDPGHLFENSDDESDDEDDNESDDESDDEGEDESESDGEIDSENGDSNDDEDTYSSDDCGADSSDEEDDFPMEDNKGQKEGDGFIEINSDSSSDDDQDGLEEDDEDDYFDDEYDEDSDEFSSEDELSKLRERCKKNGITEDDIKELLLALDDMEAKYPFEPEVDAGLSMLIEPFLEGAEEKTETDVVLEEAKKKKIAELSGPPKFIGPMPQLEIQGQKKRISFLDTNEGKPQKNTLRPPPPPPVRQGPRRVSFLDINKPSSPAPWNGGNNNEIEKLPMVTKSPLAGFVAPKAKKAPAPRRVNTQAPKSTTGNAATSPVVPSQQLVPPAAPKKGRVSWTVLQAQKQKEAEEAAASPPASQSQLAQAGGSLAMELNDTGGSDVPENRKIELDLEYGSETLIADENLLHFKCPLISTVLDFQNAMSTQGNRGRPKRLSLPKIKLAAMEIIVDWMYTGVFALPYKYHSDDTTIPETFYAACLLGLKCLPKQIFRVLEEDLLKGEGNGKIQNRKKLFKELRRVLDRVSYPQTQVDVDTEELDRIYRACLWNTRLRIGNNTT</sequence>
<name>A0A7C8VJW0_ORBOL</name>
<proteinExistence type="predicted"/>
<feature type="compositionally biased region" description="Low complexity" evidence="1">
    <location>
        <begin position="1217"/>
        <end position="1227"/>
    </location>
</feature>
<evidence type="ECO:0000256" key="1">
    <source>
        <dbReference type="SAM" id="MobiDB-lite"/>
    </source>
</evidence>
<accession>A0A7C8VJW0</accession>
<gene>
    <name evidence="2" type="ORF">TWF970_008015</name>
</gene>
<dbReference type="CDD" id="cd18186">
    <property type="entry name" value="BTB_POZ_ZBTB_KLHL-like"/>
    <property type="match status" value="1"/>
</dbReference>
<evidence type="ECO:0000313" key="2">
    <source>
        <dbReference type="EMBL" id="KAF3274264.1"/>
    </source>
</evidence>